<dbReference type="AlphaFoldDB" id="A0A8J3H1M1"/>
<evidence type="ECO:0000313" key="2">
    <source>
        <dbReference type="EMBL" id="GHF67721.1"/>
    </source>
</evidence>
<sequence length="60" mass="6455">MQHQPLGVAPNYTTAALVMLGVNFAWVFFALWAAAGLIPVLLLAAGINHLISRLAARRRA</sequence>
<dbReference type="RefSeq" id="WP_189682247.1">
    <property type="nucleotide sequence ID" value="NZ_BNCJ01000020.1"/>
</dbReference>
<organism evidence="2 3">
    <name type="scientific">Seohaeicola zhoushanensis</name>
    <dbReference type="NCBI Taxonomy" id="1569283"/>
    <lineage>
        <taxon>Bacteria</taxon>
        <taxon>Pseudomonadati</taxon>
        <taxon>Pseudomonadota</taxon>
        <taxon>Alphaproteobacteria</taxon>
        <taxon>Rhodobacterales</taxon>
        <taxon>Roseobacteraceae</taxon>
        <taxon>Seohaeicola</taxon>
    </lineage>
</organism>
<reference evidence="2" key="2">
    <citation type="submission" date="2020-09" db="EMBL/GenBank/DDBJ databases">
        <authorList>
            <person name="Sun Q."/>
            <person name="Kim S."/>
        </authorList>
    </citation>
    <scope>NUCLEOTIDE SEQUENCE</scope>
    <source>
        <strain evidence="2">KCTC 42650</strain>
    </source>
</reference>
<evidence type="ECO:0000313" key="3">
    <source>
        <dbReference type="Proteomes" id="UP000626220"/>
    </source>
</evidence>
<proteinExistence type="predicted"/>
<gene>
    <name evidence="2" type="ORF">GCM10017056_43610</name>
</gene>
<keyword evidence="1" id="KW-0472">Membrane</keyword>
<feature type="transmembrane region" description="Helical" evidence="1">
    <location>
        <begin position="24"/>
        <end position="51"/>
    </location>
</feature>
<name>A0A8J3H1M1_9RHOB</name>
<accession>A0A8J3H1M1</accession>
<comment type="caution">
    <text evidence="2">The sequence shown here is derived from an EMBL/GenBank/DDBJ whole genome shotgun (WGS) entry which is preliminary data.</text>
</comment>
<dbReference type="Proteomes" id="UP000626220">
    <property type="component" value="Unassembled WGS sequence"/>
</dbReference>
<protein>
    <recommendedName>
        <fullName evidence="4">Histidinol phosphate aminotransferase</fullName>
    </recommendedName>
</protein>
<evidence type="ECO:0000256" key="1">
    <source>
        <dbReference type="SAM" id="Phobius"/>
    </source>
</evidence>
<keyword evidence="1" id="KW-0812">Transmembrane</keyword>
<reference evidence="2" key="1">
    <citation type="journal article" date="2014" name="Int. J. Syst. Evol. Microbiol.">
        <title>Complete genome sequence of Corynebacterium casei LMG S-19264T (=DSM 44701T), isolated from a smear-ripened cheese.</title>
        <authorList>
            <consortium name="US DOE Joint Genome Institute (JGI-PGF)"/>
            <person name="Walter F."/>
            <person name="Albersmeier A."/>
            <person name="Kalinowski J."/>
            <person name="Ruckert C."/>
        </authorList>
    </citation>
    <scope>NUCLEOTIDE SEQUENCE</scope>
    <source>
        <strain evidence="2">KCTC 42650</strain>
    </source>
</reference>
<evidence type="ECO:0008006" key="4">
    <source>
        <dbReference type="Google" id="ProtNLM"/>
    </source>
</evidence>
<keyword evidence="1" id="KW-1133">Transmembrane helix</keyword>
<dbReference type="EMBL" id="BNCJ01000020">
    <property type="protein sequence ID" value="GHF67721.1"/>
    <property type="molecule type" value="Genomic_DNA"/>
</dbReference>
<keyword evidence="3" id="KW-1185">Reference proteome</keyword>